<gene>
    <name evidence="6" type="ORF">KNW02_02030</name>
</gene>
<evidence type="ECO:0000256" key="1">
    <source>
        <dbReference type="ARBA" id="ARBA00009437"/>
    </source>
</evidence>
<evidence type="ECO:0000313" key="7">
    <source>
        <dbReference type="Proteomes" id="UP001166191"/>
    </source>
</evidence>
<evidence type="ECO:0000256" key="2">
    <source>
        <dbReference type="ARBA" id="ARBA00023015"/>
    </source>
</evidence>
<dbReference type="CDD" id="cd05466">
    <property type="entry name" value="PBP2_LTTR_substrate"/>
    <property type="match status" value="1"/>
</dbReference>
<feature type="domain" description="HTH lysR-type" evidence="5">
    <location>
        <begin position="9"/>
        <end position="65"/>
    </location>
</feature>
<organism evidence="6 7">
    <name type="scientific">Paracoccus marinaquae</name>
    <dbReference type="NCBI Taxonomy" id="2841926"/>
    <lineage>
        <taxon>Bacteria</taxon>
        <taxon>Pseudomonadati</taxon>
        <taxon>Pseudomonadota</taxon>
        <taxon>Alphaproteobacteria</taxon>
        <taxon>Rhodobacterales</taxon>
        <taxon>Paracoccaceae</taxon>
        <taxon>Paracoccus</taxon>
    </lineage>
</organism>
<dbReference type="Pfam" id="PF00126">
    <property type="entry name" value="HTH_1"/>
    <property type="match status" value="1"/>
</dbReference>
<dbReference type="PANTHER" id="PTHR30126:SF98">
    <property type="entry name" value="HTH-TYPE TRANSCRIPTIONAL ACTIVATOR BAUR"/>
    <property type="match status" value="1"/>
</dbReference>
<accession>A0ABS6AE70</accession>
<evidence type="ECO:0000256" key="4">
    <source>
        <dbReference type="ARBA" id="ARBA00023163"/>
    </source>
</evidence>
<keyword evidence="2" id="KW-0805">Transcription regulation</keyword>
<dbReference type="PANTHER" id="PTHR30126">
    <property type="entry name" value="HTH-TYPE TRANSCRIPTIONAL REGULATOR"/>
    <property type="match status" value="1"/>
</dbReference>
<keyword evidence="7" id="KW-1185">Reference proteome</keyword>
<reference evidence="6" key="1">
    <citation type="submission" date="2021-06" db="EMBL/GenBank/DDBJ databases">
        <title>Paracoccus bacterium XHP0099 sp. nov., isolated from the surface waters of the Yellow Sea.</title>
        <authorList>
            <person name="Xue H."/>
            <person name="Zhang D."/>
        </authorList>
    </citation>
    <scope>NUCLEOTIDE SEQUENCE</scope>
    <source>
        <strain evidence="6">XHP0099</strain>
    </source>
</reference>
<dbReference type="EMBL" id="JAHKNG010000002">
    <property type="protein sequence ID" value="MBU3028895.1"/>
    <property type="molecule type" value="Genomic_DNA"/>
</dbReference>
<dbReference type="PROSITE" id="PS50931">
    <property type="entry name" value="HTH_LYSR"/>
    <property type="match status" value="1"/>
</dbReference>
<evidence type="ECO:0000256" key="3">
    <source>
        <dbReference type="ARBA" id="ARBA00023125"/>
    </source>
</evidence>
<dbReference type="InterPro" id="IPR000847">
    <property type="entry name" value="LysR_HTH_N"/>
</dbReference>
<protein>
    <submittedName>
        <fullName evidence="6">LysR family transcriptional regulator</fullName>
    </submittedName>
</protein>
<dbReference type="Proteomes" id="UP001166191">
    <property type="component" value="Unassembled WGS sequence"/>
</dbReference>
<name>A0ABS6AE70_9RHOB</name>
<comment type="caution">
    <text evidence="6">The sequence shown here is derived from an EMBL/GenBank/DDBJ whole genome shotgun (WGS) entry which is preliminary data.</text>
</comment>
<dbReference type="InterPro" id="IPR005119">
    <property type="entry name" value="LysR_subst-bd"/>
</dbReference>
<keyword evidence="4" id="KW-0804">Transcription</keyword>
<evidence type="ECO:0000259" key="5">
    <source>
        <dbReference type="PROSITE" id="PS50931"/>
    </source>
</evidence>
<keyword evidence="3" id="KW-0238">DNA-binding</keyword>
<sequence length="301" mass="33092">MLSSLSAADLRALRVFQTIYECGSFAAAERRLDVRQSTISAQLAGLEQRLGFRLCERGPGGFRLTERGRAMLEAHARLNLAIEDFTETAADLSRRAVGTLRLGLMDNTSTDPRFPTVELLRRFHERAPEVSLEIVQDIQSTLAEQVLDRTLDLAIGAFPADTRFDLAPLYVERHFIYCGPPHPLFDAAPVAISSRQLEAERWVRRSYELTPLEGQGPTIGRAAAVAANLEAVAVILRSLPVLGYLPEHFANAVAGGAELRRVTEDGALSHRISLLSRAGRRDTAAMKRFRTLATGFARQGG</sequence>
<proteinExistence type="inferred from homology"/>
<dbReference type="RefSeq" id="WP_216031590.1">
    <property type="nucleotide sequence ID" value="NZ_JAHKNG010000002.1"/>
</dbReference>
<evidence type="ECO:0000313" key="6">
    <source>
        <dbReference type="EMBL" id="MBU3028895.1"/>
    </source>
</evidence>
<comment type="similarity">
    <text evidence="1">Belongs to the LysR transcriptional regulatory family.</text>
</comment>
<dbReference type="Pfam" id="PF03466">
    <property type="entry name" value="LysR_substrate"/>
    <property type="match status" value="1"/>
</dbReference>